<sequence>MLVLRYQGELLGKVVLS</sequence>
<proteinExistence type="predicted"/>
<dbReference type="AlphaFoldDB" id="A0A2P2P7R5"/>
<evidence type="ECO:0000313" key="1">
    <source>
        <dbReference type="EMBL" id="MBX50762.1"/>
    </source>
</evidence>
<accession>A0A2P2P7R5</accession>
<protein>
    <submittedName>
        <fullName evidence="1">Uncharacterized protein</fullName>
    </submittedName>
</protein>
<dbReference type="EMBL" id="GGEC01070278">
    <property type="protein sequence ID" value="MBX50762.1"/>
    <property type="molecule type" value="Transcribed_RNA"/>
</dbReference>
<reference evidence="1" key="1">
    <citation type="submission" date="2018-02" db="EMBL/GenBank/DDBJ databases">
        <title>Rhizophora mucronata_Transcriptome.</title>
        <authorList>
            <person name="Meera S.P."/>
            <person name="Sreeshan A."/>
            <person name="Augustine A."/>
        </authorList>
    </citation>
    <scope>NUCLEOTIDE SEQUENCE</scope>
    <source>
        <tissue evidence="1">Leaf</tissue>
    </source>
</reference>
<name>A0A2P2P7R5_RHIMU</name>
<organism evidence="1">
    <name type="scientific">Rhizophora mucronata</name>
    <name type="common">Asiatic mangrove</name>
    <dbReference type="NCBI Taxonomy" id="61149"/>
    <lineage>
        <taxon>Eukaryota</taxon>
        <taxon>Viridiplantae</taxon>
        <taxon>Streptophyta</taxon>
        <taxon>Embryophyta</taxon>
        <taxon>Tracheophyta</taxon>
        <taxon>Spermatophyta</taxon>
        <taxon>Magnoliopsida</taxon>
        <taxon>eudicotyledons</taxon>
        <taxon>Gunneridae</taxon>
        <taxon>Pentapetalae</taxon>
        <taxon>rosids</taxon>
        <taxon>fabids</taxon>
        <taxon>Malpighiales</taxon>
        <taxon>Rhizophoraceae</taxon>
        <taxon>Rhizophora</taxon>
    </lineage>
</organism>